<dbReference type="InterPro" id="IPR001763">
    <property type="entry name" value="Rhodanese-like_dom"/>
</dbReference>
<dbReference type="Pfam" id="PF00581">
    <property type="entry name" value="Rhodanese"/>
    <property type="match status" value="1"/>
</dbReference>
<organism evidence="2 3">
    <name type="scientific">Thiomicrorhabdus lithotrophica</name>
    <dbReference type="NCBI Taxonomy" id="2949997"/>
    <lineage>
        <taxon>Bacteria</taxon>
        <taxon>Pseudomonadati</taxon>
        <taxon>Pseudomonadota</taxon>
        <taxon>Gammaproteobacteria</taxon>
        <taxon>Thiotrichales</taxon>
        <taxon>Piscirickettsiaceae</taxon>
        <taxon>Thiomicrorhabdus</taxon>
    </lineage>
</organism>
<feature type="domain" description="Rhodanese" evidence="1">
    <location>
        <begin position="50"/>
        <end position="134"/>
    </location>
</feature>
<dbReference type="PANTHER" id="PTHR43031">
    <property type="entry name" value="FAD-DEPENDENT OXIDOREDUCTASE"/>
    <property type="match status" value="1"/>
</dbReference>
<dbReference type="Proteomes" id="UP001222275">
    <property type="component" value="Chromosome"/>
</dbReference>
<dbReference type="InterPro" id="IPR036873">
    <property type="entry name" value="Rhodanese-like_dom_sf"/>
</dbReference>
<protein>
    <submittedName>
        <fullName evidence="2">Rhodanese-like domain-containing protein</fullName>
    </submittedName>
</protein>
<reference evidence="2 3" key="1">
    <citation type="submission" date="2022-06" db="EMBL/GenBank/DDBJ databases">
        <title>Thiomicrohabdus sp. nov, an obligately chemolithoautotrophic, sulfur-oxidizing bacterium isolated from beach of Guanyin Mountain. Amoy.</title>
        <authorList>
            <person name="Zhu H."/>
        </authorList>
    </citation>
    <scope>NUCLEOTIDE SEQUENCE [LARGE SCALE GENOMIC DNA]</scope>
    <source>
        <strain evidence="2 3">XGS-01</strain>
    </source>
</reference>
<dbReference type="SMART" id="SM00450">
    <property type="entry name" value="RHOD"/>
    <property type="match status" value="1"/>
</dbReference>
<keyword evidence="3" id="KW-1185">Reference proteome</keyword>
<dbReference type="InterPro" id="IPR050229">
    <property type="entry name" value="GlpE_sulfurtransferase"/>
</dbReference>
<accession>A0ABY8CAJ9</accession>
<evidence type="ECO:0000313" key="2">
    <source>
        <dbReference type="EMBL" id="WEJ61837.1"/>
    </source>
</evidence>
<dbReference type="EMBL" id="CP102381">
    <property type="protein sequence ID" value="WEJ61837.1"/>
    <property type="molecule type" value="Genomic_DNA"/>
</dbReference>
<dbReference type="PROSITE" id="PS50206">
    <property type="entry name" value="RHODANESE_3"/>
    <property type="match status" value="1"/>
</dbReference>
<evidence type="ECO:0000313" key="3">
    <source>
        <dbReference type="Proteomes" id="UP001222275"/>
    </source>
</evidence>
<dbReference type="RefSeq" id="WP_275594096.1">
    <property type="nucleotide sequence ID" value="NZ_CP102381.1"/>
</dbReference>
<dbReference type="PANTHER" id="PTHR43031:SF1">
    <property type="entry name" value="PYRIDINE NUCLEOTIDE-DISULPHIDE OXIDOREDUCTASE"/>
    <property type="match status" value="1"/>
</dbReference>
<dbReference type="Gene3D" id="3.40.250.10">
    <property type="entry name" value="Rhodanese-like domain"/>
    <property type="match status" value="1"/>
</dbReference>
<gene>
    <name evidence="2" type="ORF">NR989_07390</name>
</gene>
<sequence length="137" mass="15939">MKHITFFILFFVFTNLYANSEESIIHSNIHDYLDFASYADGDITPEQLNAEKKAFIIDTRKNKDFIKGNIPNSVNIEWRNTLNNINKIPKDELIVVYCDTGILSSKSHLILKLLGWNNVHVLFGGYQNWLKFEETLK</sequence>
<evidence type="ECO:0000259" key="1">
    <source>
        <dbReference type="PROSITE" id="PS50206"/>
    </source>
</evidence>
<dbReference type="CDD" id="cd00158">
    <property type="entry name" value="RHOD"/>
    <property type="match status" value="1"/>
</dbReference>
<dbReference type="SUPFAM" id="SSF52821">
    <property type="entry name" value="Rhodanese/Cell cycle control phosphatase"/>
    <property type="match status" value="1"/>
</dbReference>
<proteinExistence type="predicted"/>
<name>A0ABY8CAJ9_9GAMM</name>